<evidence type="ECO:0000313" key="2">
    <source>
        <dbReference type="EMBL" id="RLO12991.1"/>
    </source>
</evidence>
<sequence length="206" mass="22619">MPRKRKASETTTQEEVRVAAPKHRVRRAPSPPEQATLDGIKAKAKTTKDRILFILAKATTLVGVPTIKKRLVEEYGLTESKAFNTNVNKALAALSSEQRADFGKVGGSYHAGDASAAYIQHFQGKASAAADEANAQKYMDQGCIQCCHCGEWCPGDCEVGEDSIARGSKYKCFACDKVFWTWISDGYTTGHEVEYKYSILSWELGV</sequence>
<accession>A0A9X8EDD4</accession>
<organism evidence="2 3">
    <name type="scientific">Aphanomyces astaci</name>
    <name type="common">Crayfish plague agent</name>
    <dbReference type="NCBI Taxonomy" id="112090"/>
    <lineage>
        <taxon>Eukaryota</taxon>
        <taxon>Sar</taxon>
        <taxon>Stramenopiles</taxon>
        <taxon>Oomycota</taxon>
        <taxon>Saprolegniomycetes</taxon>
        <taxon>Saprolegniales</taxon>
        <taxon>Verrucalvaceae</taxon>
        <taxon>Aphanomyces</taxon>
    </lineage>
</organism>
<proteinExistence type="predicted"/>
<name>A0A9X8EDD4_APHAT</name>
<dbReference type="AlphaFoldDB" id="A0A9X8EDD4"/>
<evidence type="ECO:0000313" key="3">
    <source>
        <dbReference type="Proteomes" id="UP000275652"/>
    </source>
</evidence>
<evidence type="ECO:0000256" key="1">
    <source>
        <dbReference type="SAM" id="MobiDB-lite"/>
    </source>
</evidence>
<comment type="caution">
    <text evidence="2">The sequence shown here is derived from an EMBL/GenBank/DDBJ whole genome shotgun (WGS) entry which is preliminary data.</text>
</comment>
<dbReference type="EMBL" id="QUTI01010048">
    <property type="protein sequence ID" value="RLO12991.1"/>
    <property type="molecule type" value="Genomic_DNA"/>
</dbReference>
<feature type="region of interest" description="Disordered" evidence="1">
    <location>
        <begin position="1"/>
        <end position="34"/>
    </location>
</feature>
<protein>
    <submittedName>
        <fullName evidence="2">Uncharacterized protein</fullName>
    </submittedName>
</protein>
<gene>
    <name evidence="2" type="ORF">DYB28_015921</name>
</gene>
<reference evidence="2 3" key="1">
    <citation type="journal article" date="2018" name="J. Invertebr. Pathol.">
        <title>New genotyping method for the causative agent of crayfish plague (Aphanomyces astaci) based on whole genome data.</title>
        <authorList>
            <person name="Minardi D."/>
            <person name="Studholme D.J."/>
            <person name="van der Giezen M."/>
            <person name="Pretto T."/>
            <person name="Oidtmann B."/>
        </authorList>
    </citation>
    <scope>NUCLEOTIDE SEQUENCE [LARGE SCALE GENOMIC DNA]</scope>
    <source>
        <strain evidence="2 3">KB13</strain>
    </source>
</reference>
<dbReference type="Proteomes" id="UP000275652">
    <property type="component" value="Unassembled WGS sequence"/>
</dbReference>